<feature type="transmembrane region" description="Helical" evidence="1">
    <location>
        <begin position="6"/>
        <end position="26"/>
    </location>
</feature>
<dbReference type="EMBL" id="BAAAZO010000013">
    <property type="protein sequence ID" value="GAA3639831.1"/>
    <property type="molecule type" value="Genomic_DNA"/>
</dbReference>
<protein>
    <submittedName>
        <fullName evidence="2">Uncharacterized protein</fullName>
    </submittedName>
</protein>
<keyword evidence="3" id="KW-1185">Reference proteome</keyword>
<dbReference type="RefSeq" id="WP_231486644.1">
    <property type="nucleotide sequence ID" value="NZ_BAAAZO010000013.1"/>
</dbReference>
<keyword evidence="1" id="KW-0812">Transmembrane</keyword>
<gene>
    <name evidence="2" type="ORF">GCM10022223_68730</name>
</gene>
<evidence type="ECO:0000256" key="1">
    <source>
        <dbReference type="SAM" id="Phobius"/>
    </source>
</evidence>
<reference evidence="3" key="1">
    <citation type="journal article" date="2019" name="Int. J. Syst. Evol. Microbiol.">
        <title>The Global Catalogue of Microorganisms (GCM) 10K type strain sequencing project: providing services to taxonomists for standard genome sequencing and annotation.</title>
        <authorList>
            <consortium name="The Broad Institute Genomics Platform"/>
            <consortium name="The Broad Institute Genome Sequencing Center for Infectious Disease"/>
            <person name="Wu L."/>
            <person name="Ma J."/>
        </authorList>
    </citation>
    <scope>NUCLEOTIDE SEQUENCE [LARGE SCALE GENOMIC DNA]</scope>
    <source>
        <strain evidence="3">JCM 16902</strain>
    </source>
</reference>
<keyword evidence="1" id="KW-1133">Transmembrane helix</keyword>
<feature type="transmembrane region" description="Helical" evidence="1">
    <location>
        <begin position="46"/>
        <end position="66"/>
    </location>
</feature>
<name>A0ABP7AU96_9ACTN</name>
<organism evidence="2 3">
    <name type="scientific">Kineosporia mesophila</name>
    <dbReference type="NCBI Taxonomy" id="566012"/>
    <lineage>
        <taxon>Bacteria</taxon>
        <taxon>Bacillati</taxon>
        <taxon>Actinomycetota</taxon>
        <taxon>Actinomycetes</taxon>
        <taxon>Kineosporiales</taxon>
        <taxon>Kineosporiaceae</taxon>
        <taxon>Kineosporia</taxon>
    </lineage>
</organism>
<evidence type="ECO:0000313" key="3">
    <source>
        <dbReference type="Proteomes" id="UP001501074"/>
    </source>
</evidence>
<keyword evidence="1" id="KW-0472">Membrane</keyword>
<comment type="caution">
    <text evidence="2">The sequence shown here is derived from an EMBL/GenBank/DDBJ whole genome shotgun (WGS) entry which is preliminary data.</text>
</comment>
<evidence type="ECO:0000313" key="2">
    <source>
        <dbReference type="EMBL" id="GAA3639831.1"/>
    </source>
</evidence>
<accession>A0ABP7AU96</accession>
<sequence length="67" mass="7202">MLEAALLIVVMLAAVVVMGLTLRVVITAVKQSRRGYVPTEEQRQQIMKLGGAGLILALIALLIPSIF</sequence>
<proteinExistence type="predicted"/>
<dbReference type="Proteomes" id="UP001501074">
    <property type="component" value="Unassembled WGS sequence"/>
</dbReference>